<dbReference type="AlphaFoldDB" id="A0AAW1WCS5"/>
<feature type="compositionally biased region" description="Acidic residues" evidence="1">
    <location>
        <begin position="245"/>
        <end position="257"/>
    </location>
</feature>
<dbReference type="PANTHER" id="PTHR47150">
    <property type="entry name" value="OS12G0169200 PROTEIN"/>
    <property type="match status" value="1"/>
</dbReference>
<feature type="region of interest" description="Disordered" evidence="1">
    <location>
        <begin position="245"/>
        <end position="265"/>
    </location>
</feature>
<evidence type="ECO:0000256" key="1">
    <source>
        <dbReference type="SAM" id="MobiDB-lite"/>
    </source>
</evidence>
<accession>A0AAW1WCS5</accession>
<dbReference type="EMBL" id="JBEDUW010000006">
    <property type="protein sequence ID" value="KAK9922537.1"/>
    <property type="molecule type" value="Genomic_DNA"/>
</dbReference>
<evidence type="ECO:0000313" key="3">
    <source>
        <dbReference type="Proteomes" id="UP001457282"/>
    </source>
</evidence>
<organism evidence="2 3">
    <name type="scientific">Rubus argutus</name>
    <name type="common">Southern blackberry</name>
    <dbReference type="NCBI Taxonomy" id="59490"/>
    <lineage>
        <taxon>Eukaryota</taxon>
        <taxon>Viridiplantae</taxon>
        <taxon>Streptophyta</taxon>
        <taxon>Embryophyta</taxon>
        <taxon>Tracheophyta</taxon>
        <taxon>Spermatophyta</taxon>
        <taxon>Magnoliopsida</taxon>
        <taxon>eudicotyledons</taxon>
        <taxon>Gunneridae</taxon>
        <taxon>Pentapetalae</taxon>
        <taxon>rosids</taxon>
        <taxon>fabids</taxon>
        <taxon>Rosales</taxon>
        <taxon>Rosaceae</taxon>
        <taxon>Rosoideae</taxon>
        <taxon>Rosoideae incertae sedis</taxon>
        <taxon>Rubus</taxon>
    </lineage>
</organism>
<dbReference type="Pfam" id="PF04827">
    <property type="entry name" value="Plant_tran"/>
    <property type="match status" value="1"/>
</dbReference>
<reference evidence="2 3" key="1">
    <citation type="journal article" date="2023" name="G3 (Bethesda)">
        <title>A chromosome-length genome assembly and annotation of blackberry (Rubus argutus, cv. 'Hillquist').</title>
        <authorList>
            <person name="Bruna T."/>
            <person name="Aryal R."/>
            <person name="Dudchenko O."/>
            <person name="Sargent D.J."/>
            <person name="Mead D."/>
            <person name="Buti M."/>
            <person name="Cavallini A."/>
            <person name="Hytonen T."/>
            <person name="Andres J."/>
            <person name="Pham M."/>
            <person name="Weisz D."/>
            <person name="Mascagni F."/>
            <person name="Usai G."/>
            <person name="Natali L."/>
            <person name="Bassil N."/>
            <person name="Fernandez G.E."/>
            <person name="Lomsadze A."/>
            <person name="Armour M."/>
            <person name="Olukolu B."/>
            <person name="Poorten T."/>
            <person name="Britton C."/>
            <person name="Davik J."/>
            <person name="Ashrafi H."/>
            <person name="Aiden E.L."/>
            <person name="Borodovsky M."/>
            <person name="Worthington M."/>
        </authorList>
    </citation>
    <scope>NUCLEOTIDE SEQUENCE [LARGE SCALE GENOMIC DNA]</scope>
    <source>
        <strain evidence="2">PI 553951</strain>
    </source>
</reference>
<dbReference type="InterPro" id="IPR006912">
    <property type="entry name" value="Harbinger_derived_prot"/>
</dbReference>
<keyword evidence="3" id="KW-1185">Reference proteome</keyword>
<protein>
    <submittedName>
        <fullName evidence="2">Uncharacterized protein</fullName>
    </submittedName>
</protein>
<comment type="caution">
    <text evidence="2">The sequence shown here is derived from an EMBL/GenBank/DDBJ whole genome shotgun (WGS) entry which is preliminary data.</text>
</comment>
<proteinExistence type="predicted"/>
<gene>
    <name evidence="2" type="ORF">M0R45_030999</name>
</gene>
<sequence>MQDYFIQRSVFSDKQFRTRYRMSYDVFNRIFADLCQGIVAIYSREYLRAPNAVDLRRLLAKADKGDFPGMIGSIDCMHWQWKYCPSGWAGEYSGRKYFPTIILEVVASYDIWIWHAFFGVSGACNDLNVLAQSPLFDKLTGGHVPQVLYQVNKIDYNLCYYLADGIYPKWTTFMKSIPRPTLEKYILFSKCQEGYRKDVERCFGILQSRFGIVRGATRGWNKEDLRSIMLTCVILHNMIVEDERPDDELESDEENEDNMMPKKASVWERPIIENFEPIGRD</sequence>
<dbReference type="Proteomes" id="UP001457282">
    <property type="component" value="Unassembled WGS sequence"/>
</dbReference>
<dbReference type="PANTHER" id="PTHR47150:SF5">
    <property type="entry name" value="OS07G0546750 PROTEIN"/>
    <property type="match status" value="1"/>
</dbReference>
<name>A0AAW1WCS5_RUBAR</name>
<evidence type="ECO:0000313" key="2">
    <source>
        <dbReference type="EMBL" id="KAK9922537.1"/>
    </source>
</evidence>